<dbReference type="VEuPathDB" id="GiardiaDB:SS50377_25625"/>
<dbReference type="EMBL" id="KI545950">
    <property type="protein sequence ID" value="EST49474.1"/>
    <property type="molecule type" value="Genomic_DNA"/>
</dbReference>
<keyword evidence="4" id="KW-1185">Reference proteome</keyword>
<evidence type="ECO:0000313" key="4">
    <source>
        <dbReference type="Proteomes" id="UP000018208"/>
    </source>
</evidence>
<keyword evidence="1" id="KW-0812">Transmembrane</keyword>
<dbReference type="EMBL" id="AUWU02000006">
    <property type="protein sequence ID" value="KAH0571440.1"/>
    <property type="molecule type" value="Genomic_DNA"/>
</dbReference>
<sequence>MIVLLSNCFKGFTNMIVKEDNINFELIAEQVIDCQIGLNEIYYIQLEQHTLIGTQEMKFKIGLSQASIDYQEEYTKFYINNPFVVSIQYINEIGDVYDEIINLINSNNGKMISLTISVVILLIFLVFLILFLKHIYYRNKKRLKGNDYIMAKEHQKIMIHHQKRLRKLNPGFLVDFNEVQTLQEQNLKIY</sequence>
<reference evidence="2 3" key="1">
    <citation type="journal article" date="2014" name="PLoS Genet.">
        <title>The Genome of Spironucleus salmonicida Highlights a Fish Pathogen Adapted to Fluctuating Environments.</title>
        <authorList>
            <person name="Xu F."/>
            <person name="Jerlstrom-Hultqvist J."/>
            <person name="Einarsson E."/>
            <person name="Astvaldsson A."/>
            <person name="Svard S.G."/>
            <person name="Andersson J.O."/>
        </authorList>
    </citation>
    <scope>NUCLEOTIDE SEQUENCE</scope>
    <source>
        <strain evidence="3">ATCC 50377</strain>
    </source>
</reference>
<evidence type="ECO:0000313" key="2">
    <source>
        <dbReference type="EMBL" id="EST49474.1"/>
    </source>
</evidence>
<evidence type="ECO:0000256" key="1">
    <source>
        <dbReference type="SAM" id="Phobius"/>
    </source>
</evidence>
<accession>V6M7M8</accession>
<feature type="transmembrane region" description="Helical" evidence="1">
    <location>
        <begin position="111"/>
        <end position="132"/>
    </location>
</feature>
<organism evidence="2">
    <name type="scientific">Spironucleus salmonicida</name>
    <dbReference type="NCBI Taxonomy" id="348837"/>
    <lineage>
        <taxon>Eukaryota</taxon>
        <taxon>Metamonada</taxon>
        <taxon>Diplomonadida</taxon>
        <taxon>Hexamitidae</taxon>
        <taxon>Hexamitinae</taxon>
        <taxon>Spironucleus</taxon>
    </lineage>
</organism>
<keyword evidence="1" id="KW-1133">Transmembrane helix</keyword>
<name>V6M7M8_9EUKA</name>
<evidence type="ECO:0000313" key="3">
    <source>
        <dbReference type="EMBL" id="KAH0571440.1"/>
    </source>
</evidence>
<keyword evidence="1" id="KW-0472">Membrane</keyword>
<dbReference type="AlphaFoldDB" id="V6M7M8"/>
<proteinExistence type="predicted"/>
<dbReference type="Proteomes" id="UP000018208">
    <property type="component" value="Unassembled WGS sequence"/>
</dbReference>
<reference evidence="3" key="2">
    <citation type="submission" date="2020-12" db="EMBL/GenBank/DDBJ databases">
        <title>New Spironucleus salmonicida genome in near-complete chromosomes.</title>
        <authorList>
            <person name="Xu F."/>
            <person name="Kurt Z."/>
            <person name="Jimenez-Gonzalez A."/>
            <person name="Astvaldsson A."/>
            <person name="Andersson J.O."/>
            <person name="Svard S.G."/>
        </authorList>
    </citation>
    <scope>NUCLEOTIDE SEQUENCE</scope>
    <source>
        <strain evidence="3">ATCC 50377</strain>
    </source>
</reference>
<gene>
    <name evidence="2" type="ORF">SS50377_10223</name>
    <name evidence="3" type="ORF">SS50377_25625</name>
</gene>
<evidence type="ECO:0008006" key="5">
    <source>
        <dbReference type="Google" id="ProtNLM"/>
    </source>
</evidence>
<protein>
    <recommendedName>
        <fullName evidence="5">Transmembrane protein</fullName>
    </recommendedName>
</protein>